<evidence type="ECO:0000313" key="4">
    <source>
        <dbReference type="Proteomes" id="UP000271587"/>
    </source>
</evidence>
<dbReference type="PANTHER" id="PTHR30290">
    <property type="entry name" value="PERIPLASMIC BINDING COMPONENT OF ABC TRANSPORTER"/>
    <property type="match status" value="1"/>
</dbReference>
<feature type="signal peptide" evidence="1">
    <location>
        <begin position="1"/>
        <end position="35"/>
    </location>
</feature>
<evidence type="ECO:0000313" key="3">
    <source>
        <dbReference type="EMBL" id="AZA11541.1"/>
    </source>
</evidence>
<feature type="chain" id="PRO_5038422879" evidence="1">
    <location>
        <begin position="36"/>
        <end position="546"/>
    </location>
</feature>
<protein>
    <submittedName>
        <fullName evidence="3">Bacterial extracellular solute-binding proteins, family 5 Middle</fullName>
    </submittedName>
</protein>
<dbReference type="Proteomes" id="UP000271587">
    <property type="component" value="Chromosome"/>
</dbReference>
<proteinExistence type="predicted"/>
<feature type="domain" description="Solute-binding protein family 5" evidence="2">
    <location>
        <begin position="113"/>
        <end position="368"/>
    </location>
</feature>
<dbReference type="GO" id="GO:0015833">
    <property type="term" value="P:peptide transport"/>
    <property type="evidence" value="ECO:0007669"/>
    <property type="project" value="TreeGrafter"/>
</dbReference>
<gene>
    <name evidence="3" type="ORF">CGERO_06170</name>
</gene>
<keyword evidence="1" id="KW-0732">Signal</keyword>
<organism evidence="3 4">
    <name type="scientific">Corynebacterium gerontici</name>
    <dbReference type="NCBI Taxonomy" id="2079234"/>
    <lineage>
        <taxon>Bacteria</taxon>
        <taxon>Bacillati</taxon>
        <taxon>Actinomycetota</taxon>
        <taxon>Actinomycetes</taxon>
        <taxon>Mycobacteriales</taxon>
        <taxon>Corynebacteriaceae</taxon>
        <taxon>Corynebacterium</taxon>
    </lineage>
</organism>
<reference evidence="3 4" key="1">
    <citation type="submission" date="2018-11" db="EMBL/GenBank/DDBJ databases">
        <authorList>
            <person name="Kleinhagauer T."/>
            <person name="Glaeser S.P."/>
            <person name="Spergser J."/>
            <person name="Ruckert C."/>
            <person name="Kaempfer P."/>
            <person name="Busse H.-J."/>
        </authorList>
    </citation>
    <scope>NUCLEOTIDE SEQUENCE [LARGE SCALE GENOMIC DNA]</scope>
    <source>
        <strain evidence="3 4">W8</strain>
    </source>
</reference>
<name>A0A3G6J0I2_9CORY</name>
<dbReference type="AlphaFoldDB" id="A0A3G6J0I2"/>
<dbReference type="Pfam" id="PF00496">
    <property type="entry name" value="SBP_bac_5"/>
    <property type="match status" value="1"/>
</dbReference>
<dbReference type="InterPro" id="IPR039424">
    <property type="entry name" value="SBP_5"/>
</dbReference>
<keyword evidence="4" id="KW-1185">Reference proteome</keyword>
<sequence length="546" mass="58700">MEAISAQRSTSANQTQRRVGALGAALMLAAGTLSACGQGSESEPTPSNEIFGYAVDENLQTTNAGSALGASTKAQLLAARIYPGPFTQGPKGQWIPNRDLAQGQLLPGVQQRATFKINEQAKYSDGAPVTCESFLLAYTAGVMPTLFHSFMPLMNEVERVECQPNARQVDVVFKKGYGPRWRQIFGAGTLLPAHAIAERAGMTLEELNVALSNQNWNSLVDVAQAWNEGFELNEFQSDLQVSSGPYKIRSVGDQGEVVLERNEFYAGEQAAEAELVLWPRDSDWAKLAKDKVLRVADSTSMKDFSWLDRDDPEQTMDVEQLEGVMTDTLLLSDSGVFANAENRRAFAACIDQASVAKASSEVSGVEVSPVATRTLRAGDPSAAHVTDISDPHLPANVDLAKVLGGTRVAIGYAAPDDRKKAMVQAMKRSCESAGIEIVDASEEGSGIEDLRWAGTNGNVMPNLDGTLDALLLAVDPVEDFGGSAKSKADIEGIRADERASWDEVLTVPLATQPRVIVHDRNVQNVVANSNASGVGWNMDRWSLAQQ</sequence>
<dbReference type="InterPro" id="IPR000914">
    <property type="entry name" value="SBP_5_dom"/>
</dbReference>
<evidence type="ECO:0000256" key="1">
    <source>
        <dbReference type="SAM" id="SignalP"/>
    </source>
</evidence>
<dbReference type="EMBL" id="CP033897">
    <property type="protein sequence ID" value="AZA11541.1"/>
    <property type="molecule type" value="Genomic_DNA"/>
</dbReference>
<dbReference type="KEGG" id="cgk:CGERO_06170"/>
<dbReference type="GO" id="GO:1904680">
    <property type="term" value="F:peptide transmembrane transporter activity"/>
    <property type="evidence" value="ECO:0007669"/>
    <property type="project" value="TreeGrafter"/>
</dbReference>
<dbReference type="RefSeq" id="WP_245998790.1">
    <property type="nucleotide sequence ID" value="NZ_CP033897.1"/>
</dbReference>
<dbReference type="Gene3D" id="3.40.190.10">
    <property type="entry name" value="Periplasmic binding protein-like II"/>
    <property type="match status" value="1"/>
</dbReference>
<accession>A0A3G6J0I2</accession>
<dbReference type="PANTHER" id="PTHR30290:SF65">
    <property type="entry name" value="MONOACYL PHOSPHATIDYLINOSITOL TETRAMANNOSIDE-BINDING PROTEIN LPQW-RELATED"/>
    <property type="match status" value="1"/>
</dbReference>
<dbReference type="SUPFAM" id="SSF53850">
    <property type="entry name" value="Periplasmic binding protein-like II"/>
    <property type="match status" value="1"/>
</dbReference>
<evidence type="ECO:0000259" key="2">
    <source>
        <dbReference type="Pfam" id="PF00496"/>
    </source>
</evidence>